<evidence type="ECO:0000256" key="4">
    <source>
        <dbReference type="ARBA" id="ARBA00022963"/>
    </source>
</evidence>
<evidence type="ECO:0000256" key="5">
    <source>
        <dbReference type="ARBA" id="ARBA00023098"/>
    </source>
</evidence>
<dbReference type="Proteomes" id="UP000694888">
    <property type="component" value="Unplaced"/>
</dbReference>
<feature type="transmembrane region" description="Helical" evidence="8">
    <location>
        <begin position="21"/>
        <end position="47"/>
    </location>
</feature>
<dbReference type="Pfam" id="PF04916">
    <property type="entry name" value="Phospholip_B"/>
    <property type="match status" value="1"/>
</dbReference>
<evidence type="ECO:0000256" key="7">
    <source>
        <dbReference type="RuleBase" id="RU364138"/>
    </source>
</evidence>
<comment type="similarity">
    <text evidence="1 7">Belongs to the phospholipase B-like family.</text>
</comment>
<protein>
    <recommendedName>
        <fullName evidence="7">Phospholipase B-like</fullName>
        <ecNumber evidence="7">3.1.1.-</ecNumber>
    </recommendedName>
</protein>
<keyword evidence="8" id="KW-0812">Transmembrane</keyword>
<keyword evidence="2" id="KW-0732">Signal</keyword>
<reference evidence="10" key="1">
    <citation type="submission" date="2025-08" db="UniProtKB">
        <authorList>
            <consortium name="RefSeq"/>
        </authorList>
    </citation>
    <scope>IDENTIFICATION</scope>
</reference>
<dbReference type="RefSeq" id="XP_012944732.1">
    <property type="nucleotide sequence ID" value="XM_013089278.2"/>
</dbReference>
<name>A0ABM1ABV5_APLCA</name>
<dbReference type="GeneID" id="101851230"/>
<gene>
    <name evidence="10" type="primary">LOC101851230</name>
</gene>
<evidence type="ECO:0000313" key="10">
    <source>
        <dbReference type="RefSeq" id="XP_012944732.1"/>
    </source>
</evidence>
<evidence type="ECO:0000256" key="3">
    <source>
        <dbReference type="ARBA" id="ARBA00022801"/>
    </source>
</evidence>
<proteinExistence type="inferred from homology"/>
<evidence type="ECO:0000313" key="9">
    <source>
        <dbReference type="Proteomes" id="UP000694888"/>
    </source>
</evidence>
<keyword evidence="6" id="KW-0325">Glycoprotein</keyword>
<accession>A0ABM1ABV5</accession>
<dbReference type="Gene3D" id="3.60.60.30">
    <property type="match status" value="1"/>
</dbReference>
<sequence length="581" mass="65253">MTRSEDSTDHMTLGYKMAGDLALRFAVAIVLLHGFCLAKPTTLWVVYNADNSTFSIASVKPADFVAVASFDNTINKTGWAKLDVTTTSGGKQAYSDSMQAYAAGFVEGHITRPLMEMHWINTVAGFCPEPLSLKCKGLKGFFEKNLEWMKAQIKSQAADDPYWYHVQLYLEQMAGLQDGYSNYPGKLNTDIDVLGVYMWQVGGDMEDLSNLFPDSSEQLTKENVDPSLSFGPGRCSALLRLLPGNTDLYVSQDTWSDLSSMLRILKRYSFELHMTAGSKELAPGNTMTFSSYPGPLMSGDDFYAISSGLVSQETTIGFSNAELVKYITSEAVMEGFRSMVANRLASSGLDWSKLFAQYNSGTYNNQWMIVDYKRFVPSRETGVPGTFYLIEQIPGTIEYADLTDYLYEKSYFGSYNVPYFPDIFNKSGLPPLVKKFGDWFTYDKNPRALIYKRDVPKVTDLDSMTKLMRYNNFKNDPLSRCNCTPPYSAENAISCRDDLNPANGTYPFGALGHRPHIGTDMKLISYDLFKSLSFLAISSPTYDDLPPFQWSKSDYNYMSHLGHPDVWKFPRILFKGTDPLA</sequence>
<keyword evidence="8" id="KW-1133">Transmembrane helix</keyword>
<keyword evidence="3 7" id="KW-0378">Hydrolase</keyword>
<keyword evidence="4 7" id="KW-0442">Lipid degradation</keyword>
<dbReference type="InterPro" id="IPR007000">
    <property type="entry name" value="PLipase_B-like"/>
</dbReference>
<dbReference type="EC" id="3.1.1.-" evidence="7"/>
<dbReference type="PANTHER" id="PTHR12370">
    <property type="entry name" value="PHOSPHOLIPASE B-RELATED"/>
    <property type="match status" value="1"/>
</dbReference>
<keyword evidence="8" id="KW-0472">Membrane</keyword>
<evidence type="ECO:0000256" key="2">
    <source>
        <dbReference type="ARBA" id="ARBA00022729"/>
    </source>
</evidence>
<organism evidence="9 10">
    <name type="scientific">Aplysia californica</name>
    <name type="common">California sea hare</name>
    <dbReference type="NCBI Taxonomy" id="6500"/>
    <lineage>
        <taxon>Eukaryota</taxon>
        <taxon>Metazoa</taxon>
        <taxon>Spiralia</taxon>
        <taxon>Lophotrochozoa</taxon>
        <taxon>Mollusca</taxon>
        <taxon>Gastropoda</taxon>
        <taxon>Heterobranchia</taxon>
        <taxon>Euthyneura</taxon>
        <taxon>Tectipleura</taxon>
        <taxon>Aplysiida</taxon>
        <taxon>Aplysioidea</taxon>
        <taxon>Aplysiidae</taxon>
        <taxon>Aplysia</taxon>
    </lineage>
</organism>
<evidence type="ECO:0000256" key="6">
    <source>
        <dbReference type="ARBA" id="ARBA00023180"/>
    </source>
</evidence>
<keyword evidence="9" id="KW-1185">Reference proteome</keyword>
<evidence type="ECO:0000256" key="8">
    <source>
        <dbReference type="SAM" id="Phobius"/>
    </source>
</evidence>
<dbReference type="PANTHER" id="PTHR12370:SF3">
    <property type="entry name" value="PHOSPHOLIPASE B-LIKE 2-RELATED"/>
    <property type="match status" value="1"/>
</dbReference>
<evidence type="ECO:0000256" key="1">
    <source>
        <dbReference type="ARBA" id="ARBA00007835"/>
    </source>
</evidence>
<comment type="function">
    <text evidence="7">Putative phospholipase.</text>
</comment>
<keyword evidence="5 7" id="KW-0443">Lipid metabolism</keyword>